<dbReference type="AlphaFoldDB" id="A0A1B6LIU6"/>
<dbReference type="InterPro" id="IPR001810">
    <property type="entry name" value="F-box_dom"/>
</dbReference>
<dbReference type="EMBL" id="GEBQ01016371">
    <property type="protein sequence ID" value="JAT23606.1"/>
    <property type="molecule type" value="Transcribed_RNA"/>
</dbReference>
<reference evidence="2" key="1">
    <citation type="submission" date="2015-11" db="EMBL/GenBank/DDBJ databases">
        <title>De novo transcriptome assembly of four potential Pierce s Disease insect vectors from Arizona vineyards.</title>
        <authorList>
            <person name="Tassone E.E."/>
        </authorList>
    </citation>
    <scope>NUCLEOTIDE SEQUENCE</scope>
</reference>
<proteinExistence type="predicted"/>
<dbReference type="SUPFAM" id="SSF50998">
    <property type="entry name" value="Quinoprotein alcohol dehydrogenase-like"/>
    <property type="match status" value="1"/>
</dbReference>
<name>A0A1B6LIU6_9HEMI</name>
<organism evidence="2">
    <name type="scientific">Graphocephala atropunctata</name>
    <dbReference type="NCBI Taxonomy" id="36148"/>
    <lineage>
        <taxon>Eukaryota</taxon>
        <taxon>Metazoa</taxon>
        <taxon>Ecdysozoa</taxon>
        <taxon>Arthropoda</taxon>
        <taxon>Hexapoda</taxon>
        <taxon>Insecta</taxon>
        <taxon>Pterygota</taxon>
        <taxon>Neoptera</taxon>
        <taxon>Paraneoptera</taxon>
        <taxon>Hemiptera</taxon>
        <taxon>Auchenorrhyncha</taxon>
        <taxon>Membracoidea</taxon>
        <taxon>Cicadellidae</taxon>
        <taxon>Cicadellinae</taxon>
        <taxon>Cicadellini</taxon>
        <taxon>Graphocephala</taxon>
    </lineage>
</organism>
<gene>
    <name evidence="2" type="ORF">g.14189</name>
</gene>
<dbReference type="SUPFAM" id="SSF81383">
    <property type="entry name" value="F-box domain"/>
    <property type="match status" value="1"/>
</dbReference>
<evidence type="ECO:0000259" key="1">
    <source>
        <dbReference type="PROSITE" id="PS50181"/>
    </source>
</evidence>
<dbReference type="InterPro" id="IPR036047">
    <property type="entry name" value="F-box-like_dom_sf"/>
</dbReference>
<sequence length="499" mass="57511">MDLSDLPVEMIETIASYLSVDDICACSKVNIGWRKAFNSNRIWKKCCTLKPNYFMKQKSQMNYTPDVDGSEDCEAKETFFKEVFTRDNLTNGNFHTALVKCGYLYCDSVFDAIDDVGNHWLFISCMSGSYQESKHQLQVWIMNEDPKFHTCIDTAFGIVTRMYVSEMKLNGDKLCIAYEGQALVYQFSYPNYELLFLCKVSCDMMEVTSFLSDKKIISFNGVIFGFLYSVSHQIQKSPPSFLVWSNAGVNIGLVHDPSFDQNLKMNERFLENNHPVVNVKGSESNKLVIHYQYYSSELNSRMTAIKIVDVASMTYLPNFFEKRNYLCFTDICRNNVVLFHLDKNEALVSGEFFNIITGDLVYTVQFNMNSLYEVVPNSQDGQLVVLEQNRFVVYDITSKNIVNSFKIPVKVSHMFVLNKNLLLLETASKMIHEVWNFQSGQKLYKLDTTQSLGFEGNCILFSFIRTCSVPPKLIVYKSPLFTYPFYNITNNNVLIITFW</sequence>
<dbReference type="InterPro" id="IPR011047">
    <property type="entry name" value="Quinoprotein_ADH-like_sf"/>
</dbReference>
<accession>A0A1B6LIU6</accession>
<evidence type="ECO:0000313" key="2">
    <source>
        <dbReference type="EMBL" id="JAT23606.1"/>
    </source>
</evidence>
<dbReference type="Gene3D" id="1.20.1280.50">
    <property type="match status" value="1"/>
</dbReference>
<dbReference type="PROSITE" id="PS50181">
    <property type="entry name" value="FBOX"/>
    <property type="match status" value="1"/>
</dbReference>
<dbReference type="Pfam" id="PF12937">
    <property type="entry name" value="F-box-like"/>
    <property type="match status" value="1"/>
</dbReference>
<dbReference type="SMART" id="SM00256">
    <property type="entry name" value="FBOX"/>
    <property type="match status" value="1"/>
</dbReference>
<feature type="domain" description="F-box" evidence="1">
    <location>
        <begin position="1"/>
        <end position="46"/>
    </location>
</feature>
<protein>
    <recommendedName>
        <fullName evidence="1">F-box domain-containing protein</fullName>
    </recommendedName>
</protein>